<feature type="transmembrane region" description="Helical" evidence="5">
    <location>
        <begin position="32"/>
        <end position="50"/>
    </location>
</feature>
<name>A0A4S5C297_AERVE</name>
<evidence type="ECO:0000256" key="4">
    <source>
        <dbReference type="ARBA" id="ARBA00023136"/>
    </source>
</evidence>
<feature type="domain" description="O-antigen ligase-related" evidence="6">
    <location>
        <begin position="70"/>
        <end position="230"/>
    </location>
</feature>
<evidence type="ECO:0000313" key="7">
    <source>
        <dbReference type="EMBL" id="THJ37881.1"/>
    </source>
</evidence>
<evidence type="ECO:0000256" key="1">
    <source>
        <dbReference type="ARBA" id="ARBA00004141"/>
    </source>
</evidence>
<dbReference type="RefSeq" id="WP_136502393.1">
    <property type="nucleotide sequence ID" value="NZ_SSUX01000037.1"/>
</dbReference>
<sequence length="309" mass="35851">IFTLIYHSDFFSQIISGMHGIRVDFGYRNSQHGSLIIGAAFIFIFWRIYAAKPEKSRNIYYLMITTTSILLIFLGCLLLMLQSRQSWVAVMISLLISPLLYAYLSDDVSFRKTMVVYISIIIVFFAIYHVSFVMGRVSAGFSHPDDLHNIISGNWREVKDLSIGIRLQTWLEAINWFFDNPWFGTGDGSRSLVITESHVLPDYIKSEFRHLHNSNFETVVSYGVVGLVYVYFLMIYPVYKTMKSNAPVLIKAISISFLVYWLIINNFESFLYMRSGQWVFNTFFGAIYTFSLHSDFVEYQNKKNRVGDI</sequence>
<feature type="non-terminal residue" evidence="7">
    <location>
        <position position="1"/>
    </location>
</feature>
<dbReference type="InterPro" id="IPR007016">
    <property type="entry name" value="O-antigen_ligase-rel_domated"/>
</dbReference>
<keyword evidence="2 5" id="KW-0812">Transmembrane</keyword>
<evidence type="ECO:0000256" key="5">
    <source>
        <dbReference type="SAM" id="Phobius"/>
    </source>
</evidence>
<feature type="transmembrane region" description="Helical" evidence="5">
    <location>
        <begin position="219"/>
        <end position="239"/>
    </location>
</feature>
<keyword evidence="3 5" id="KW-1133">Transmembrane helix</keyword>
<dbReference type="Pfam" id="PF04932">
    <property type="entry name" value="Wzy_C"/>
    <property type="match status" value="1"/>
</dbReference>
<feature type="transmembrane region" description="Helical" evidence="5">
    <location>
        <begin position="87"/>
        <end position="104"/>
    </location>
</feature>
<evidence type="ECO:0000256" key="2">
    <source>
        <dbReference type="ARBA" id="ARBA00022692"/>
    </source>
</evidence>
<protein>
    <submittedName>
        <fullName evidence="7">O-antigen ligase family protein</fullName>
    </submittedName>
</protein>
<organism evidence="7 8">
    <name type="scientific">Aeromonas veronii</name>
    <dbReference type="NCBI Taxonomy" id="654"/>
    <lineage>
        <taxon>Bacteria</taxon>
        <taxon>Pseudomonadati</taxon>
        <taxon>Pseudomonadota</taxon>
        <taxon>Gammaproteobacteria</taxon>
        <taxon>Aeromonadales</taxon>
        <taxon>Aeromonadaceae</taxon>
        <taxon>Aeromonas</taxon>
    </lineage>
</organism>
<comment type="caution">
    <text evidence="7">The sequence shown here is derived from an EMBL/GenBank/DDBJ whole genome shotgun (WGS) entry which is preliminary data.</text>
</comment>
<dbReference type="GO" id="GO:0016020">
    <property type="term" value="C:membrane"/>
    <property type="evidence" value="ECO:0007669"/>
    <property type="project" value="UniProtKB-SubCell"/>
</dbReference>
<dbReference type="PANTHER" id="PTHR37422">
    <property type="entry name" value="TEICHURONIC ACID BIOSYNTHESIS PROTEIN TUAE"/>
    <property type="match status" value="1"/>
</dbReference>
<feature type="transmembrane region" description="Helical" evidence="5">
    <location>
        <begin position="276"/>
        <end position="297"/>
    </location>
</feature>
<dbReference type="GO" id="GO:0016874">
    <property type="term" value="F:ligase activity"/>
    <property type="evidence" value="ECO:0007669"/>
    <property type="project" value="UniProtKB-KW"/>
</dbReference>
<evidence type="ECO:0000256" key="3">
    <source>
        <dbReference type="ARBA" id="ARBA00022989"/>
    </source>
</evidence>
<gene>
    <name evidence="7" type="ORF">E8Q35_22520</name>
</gene>
<proteinExistence type="predicted"/>
<feature type="transmembrane region" description="Helical" evidence="5">
    <location>
        <begin position="246"/>
        <end position="264"/>
    </location>
</feature>
<feature type="transmembrane region" description="Helical" evidence="5">
    <location>
        <begin position="116"/>
        <end position="134"/>
    </location>
</feature>
<reference evidence="7 8" key="1">
    <citation type="submission" date="2019-04" db="EMBL/GenBank/DDBJ databases">
        <title>Comparative genomics of Aeromonas veronii strains pathogenic to fish.</title>
        <authorList>
            <person name="Cascarano M.C."/>
            <person name="Smyrli M."/>
            <person name="Katharios P."/>
        </authorList>
    </citation>
    <scope>NUCLEOTIDE SEQUENCE [LARGE SCALE GENOMIC DNA]</scope>
    <source>
        <strain evidence="7 8">XU1</strain>
    </source>
</reference>
<evidence type="ECO:0000313" key="8">
    <source>
        <dbReference type="Proteomes" id="UP000309618"/>
    </source>
</evidence>
<evidence type="ECO:0000259" key="6">
    <source>
        <dbReference type="Pfam" id="PF04932"/>
    </source>
</evidence>
<dbReference type="InterPro" id="IPR051533">
    <property type="entry name" value="WaaL-like"/>
</dbReference>
<accession>A0A4S5C297</accession>
<comment type="subcellular location">
    <subcellularLocation>
        <location evidence="1">Membrane</location>
        <topology evidence="1">Multi-pass membrane protein</topology>
    </subcellularLocation>
</comment>
<dbReference type="AlphaFoldDB" id="A0A4S5C297"/>
<keyword evidence="7" id="KW-0436">Ligase</keyword>
<dbReference type="EMBL" id="SSUX01000037">
    <property type="protein sequence ID" value="THJ37881.1"/>
    <property type="molecule type" value="Genomic_DNA"/>
</dbReference>
<feature type="transmembrane region" description="Helical" evidence="5">
    <location>
        <begin position="59"/>
        <end position="81"/>
    </location>
</feature>
<dbReference type="PANTHER" id="PTHR37422:SF13">
    <property type="entry name" value="LIPOPOLYSACCHARIDE BIOSYNTHESIS PROTEIN PA4999-RELATED"/>
    <property type="match status" value="1"/>
</dbReference>
<keyword evidence="4 5" id="KW-0472">Membrane</keyword>
<dbReference type="Proteomes" id="UP000309618">
    <property type="component" value="Unassembled WGS sequence"/>
</dbReference>